<evidence type="ECO:0000313" key="2">
    <source>
        <dbReference type="EMBL" id="CAK7911957.1"/>
    </source>
</evidence>
<proteinExistence type="predicted"/>
<feature type="compositionally biased region" description="Basic and acidic residues" evidence="1">
    <location>
        <begin position="7"/>
        <end position="22"/>
    </location>
</feature>
<reference evidence="2" key="1">
    <citation type="submission" date="2024-01" db="EMBL/GenBank/DDBJ databases">
        <authorList>
            <person name="Webb A."/>
        </authorList>
    </citation>
    <scope>NUCLEOTIDE SEQUENCE</scope>
    <source>
        <strain evidence="2">Pm1</strain>
    </source>
</reference>
<protein>
    <submittedName>
        <fullName evidence="2">Uncharacterized protein</fullName>
    </submittedName>
</protein>
<evidence type="ECO:0000256" key="1">
    <source>
        <dbReference type="SAM" id="MobiDB-lite"/>
    </source>
</evidence>
<name>A0AAV1TEB4_9STRA</name>
<evidence type="ECO:0000313" key="3">
    <source>
        <dbReference type="Proteomes" id="UP001162060"/>
    </source>
</evidence>
<comment type="caution">
    <text evidence="2">The sequence shown here is derived from an EMBL/GenBank/DDBJ whole genome shotgun (WGS) entry which is preliminary data.</text>
</comment>
<gene>
    <name evidence="2" type="ORF">PM001_LOCUS4469</name>
</gene>
<accession>A0AAV1TEB4</accession>
<feature type="region of interest" description="Disordered" evidence="1">
    <location>
        <begin position="1"/>
        <end position="24"/>
    </location>
</feature>
<dbReference type="EMBL" id="CAKLBY020000038">
    <property type="protein sequence ID" value="CAK7911957.1"/>
    <property type="molecule type" value="Genomic_DNA"/>
</dbReference>
<organism evidence="2 3">
    <name type="scientific">Peronospora matthiolae</name>
    <dbReference type="NCBI Taxonomy" id="2874970"/>
    <lineage>
        <taxon>Eukaryota</taxon>
        <taxon>Sar</taxon>
        <taxon>Stramenopiles</taxon>
        <taxon>Oomycota</taxon>
        <taxon>Peronosporomycetes</taxon>
        <taxon>Peronosporales</taxon>
        <taxon>Peronosporaceae</taxon>
        <taxon>Peronospora</taxon>
    </lineage>
</organism>
<sequence length="52" mass="5959">MQSERTSQQERDVQNWHLEETRASASNLGTQGRVACSPLMNVLTSQLLWRTL</sequence>
<dbReference type="Proteomes" id="UP001162060">
    <property type="component" value="Unassembled WGS sequence"/>
</dbReference>
<dbReference type="AlphaFoldDB" id="A0AAV1TEB4"/>